<protein>
    <submittedName>
        <fullName evidence="2">Uncharacterized protein</fullName>
    </submittedName>
</protein>
<gene>
    <name evidence="2" type="ORF">HAX54_007510</name>
</gene>
<evidence type="ECO:0000313" key="2">
    <source>
        <dbReference type="EMBL" id="MCD7468950.1"/>
    </source>
</evidence>
<proteinExistence type="predicted"/>
<feature type="non-terminal residue" evidence="2">
    <location>
        <position position="1"/>
    </location>
</feature>
<evidence type="ECO:0000256" key="1">
    <source>
        <dbReference type="SAM" id="Coils"/>
    </source>
</evidence>
<feature type="coiled-coil region" evidence="1">
    <location>
        <begin position="49"/>
        <end position="83"/>
    </location>
</feature>
<dbReference type="Proteomes" id="UP000823775">
    <property type="component" value="Unassembled WGS sequence"/>
</dbReference>
<evidence type="ECO:0000313" key="3">
    <source>
        <dbReference type="Proteomes" id="UP000823775"/>
    </source>
</evidence>
<organism evidence="2 3">
    <name type="scientific">Datura stramonium</name>
    <name type="common">Jimsonweed</name>
    <name type="synonym">Common thornapple</name>
    <dbReference type="NCBI Taxonomy" id="4076"/>
    <lineage>
        <taxon>Eukaryota</taxon>
        <taxon>Viridiplantae</taxon>
        <taxon>Streptophyta</taxon>
        <taxon>Embryophyta</taxon>
        <taxon>Tracheophyta</taxon>
        <taxon>Spermatophyta</taxon>
        <taxon>Magnoliopsida</taxon>
        <taxon>eudicotyledons</taxon>
        <taxon>Gunneridae</taxon>
        <taxon>Pentapetalae</taxon>
        <taxon>asterids</taxon>
        <taxon>lamiids</taxon>
        <taxon>Solanales</taxon>
        <taxon>Solanaceae</taxon>
        <taxon>Solanoideae</taxon>
        <taxon>Datureae</taxon>
        <taxon>Datura</taxon>
    </lineage>
</organism>
<sequence>DDNDEEQTFLTFRRISKTYSQKELRALSNVVVDAYHDLIKEKNTLAIELEESKVEKSFLADEHTKLNEEFKEASRENSLLNDKLGKCLDSESKGKKGCSETHLDMESELKKVKINLIAQLERNEELEKDLSKIKPNLDKSLRWMWSSQELAFLNLKNV</sequence>
<name>A0ABS8TBX7_DATST</name>
<reference evidence="2 3" key="1">
    <citation type="journal article" date="2021" name="BMC Genomics">
        <title>Datura genome reveals duplications of psychoactive alkaloid biosynthetic genes and high mutation rate following tissue culture.</title>
        <authorList>
            <person name="Rajewski A."/>
            <person name="Carter-House D."/>
            <person name="Stajich J."/>
            <person name="Litt A."/>
        </authorList>
    </citation>
    <scope>NUCLEOTIDE SEQUENCE [LARGE SCALE GENOMIC DNA]</scope>
    <source>
        <strain evidence="2">AR-01</strain>
    </source>
</reference>
<comment type="caution">
    <text evidence="2">The sequence shown here is derived from an EMBL/GenBank/DDBJ whole genome shotgun (WGS) entry which is preliminary data.</text>
</comment>
<dbReference type="EMBL" id="JACEIK010001386">
    <property type="protein sequence ID" value="MCD7468950.1"/>
    <property type="molecule type" value="Genomic_DNA"/>
</dbReference>
<keyword evidence="1" id="KW-0175">Coiled coil</keyword>
<accession>A0ABS8TBX7</accession>
<keyword evidence="3" id="KW-1185">Reference proteome</keyword>